<organism evidence="3 4">
    <name type="scientific">Pannus brasiliensis CCIBt3594</name>
    <dbReference type="NCBI Taxonomy" id="1427578"/>
    <lineage>
        <taxon>Bacteria</taxon>
        <taxon>Bacillati</taxon>
        <taxon>Cyanobacteriota</taxon>
        <taxon>Cyanophyceae</taxon>
        <taxon>Oscillatoriophycideae</taxon>
        <taxon>Chroococcales</taxon>
        <taxon>Microcystaceae</taxon>
        <taxon>Pannus</taxon>
    </lineage>
</organism>
<dbReference type="RefSeq" id="WP_332865567.1">
    <property type="nucleotide sequence ID" value="NZ_JBAFSM010000023.1"/>
</dbReference>
<name>A0AAW9QYA5_9CHRO</name>
<dbReference type="Proteomes" id="UP001328733">
    <property type="component" value="Unassembled WGS sequence"/>
</dbReference>
<evidence type="ECO:0000259" key="2">
    <source>
        <dbReference type="Pfam" id="PF18731"/>
    </source>
</evidence>
<keyword evidence="1" id="KW-0175">Coiled coil</keyword>
<protein>
    <submittedName>
        <fullName evidence="3">Swt1 family HEPN domain-containing protein</fullName>
    </submittedName>
</protein>
<evidence type="ECO:0000256" key="1">
    <source>
        <dbReference type="SAM" id="Coils"/>
    </source>
</evidence>
<comment type="caution">
    <text evidence="3">The sequence shown here is derived from an EMBL/GenBank/DDBJ whole genome shotgun (WGS) entry which is preliminary data.</text>
</comment>
<reference evidence="3 4" key="1">
    <citation type="submission" date="2024-01" db="EMBL/GenBank/DDBJ databases">
        <title>Genomic insights into the taxonomy and metabolism of the cyanobacterium Pannus brasiliensis CCIBt3594.</title>
        <authorList>
            <person name="Machado M."/>
            <person name="Botero N.B."/>
            <person name="Andreote A.P.D."/>
            <person name="Feitosa A.M.T."/>
            <person name="Popin R."/>
            <person name="Sivonen K."/>
            <person name="Fiore M.F."/>
        </authorList>
    </citation>
    <scope>NUCLEOTIDE SEQUENCE [LARGE SCALE GENOMIC DNA]</scope>
    <source>
        <strain evidence="3 4">CCIBt3594</strain>
    </source>
</reference>
<sequence length="401" mass="47032">MLSIALTSLTPMDTQDNLLVFEIFAFDTSNQSHFKTPHELLHLLASNNSLWKGTPQIDDNNRQIKDDCIEIGINPIKFDQDSENKDIKSFSIVVKGKYEFLESKRILILKFLNDQKLKTQYIVKDEISKEIAIQIYPYIFRAENSLRAYITKFMTTKIGVKRWTEEAGKVNGNKTAYKNNGKEFATYIDDTLYERNYDELDKYIYGISSGCMTTKDLIEKINELDEENPEEIRKLKEAIKSNYYKFFKESFKDKKFQQNWEDSYKIRNKVAHNKLFTQKDLEEAKKIYQDLIQTIEGAEQELDQLILTPEEVISIQKEVNSIEEVIDNNRALEESINNQRENSFKYSRSKEIQFLEDIYDTDRASPRDMGLKEPLLSSLRFQDEIDKMDKIAGDDTENPLH</sequence>
<proteinExistence type="predicted"/>
<evidence type="ECO:0000313" key="4">
    <source>
        <dbReference type="Proteomes" id="UP001328733"/>
    </source>
</evidence>
<dbReference type="Pfam" id="PF18731">
    <property type="entry name" value="HEPN_Swt1"/>
    <property type="match status" value="1"/>
</dbReference>
<dbReference type="EMBL" id="JBAFSM010000023">
    <property type="protein sequence ID" value="MEG3438084.1"/>
    <property type="molecule type" value="Genomic_DNA"/>
</dbReference>
<dbReference type="AlphaFoldDB" id="A0AAW9QYA5"/>
<gene>
    <name evidence="3" type="ORF">V0288_13230</name>
</gene>
<evidence type="ECO:0000313" key="3">
    <source>
        <dbReference type="EMBL" id="MEG3438084.1"/>
    </source>
</evidence>
<accession>A0AAW9QYA5</accession>
<keyword evidence="4" id="KW-1185">Reference proteome</keyword>
<feature type="domain" description="Swt1-like HEPN" evidence="2">
    <location>
        <begin position="219"/>
        <end position="295"/>
    </location>
</feature>
<feature type="coiled-coil region" evidence="1">
    <location>
        <begin position="281"/>
        <end position="342"/>
    </location>
</feature>
<dbReference type="InterPro" id="IPR041650">
    <property type="entry name" value="HEPN_Swt1"/>
</dbReference>